<dbReference type="PANTHER" id="PTHR13710:SF105">
    <property type="entry name" value="ATP-DEPENDENT DNA HELICASE Q1"/>
    <property type="match status" value="1"/>
</dbReference>
<dbReference type="PANTHER" id="PTHR13710">
    <property type="entry name" value="DNA HELICASE RECQ FAMILY MEMBER"/>
    <property type="match status" value="1"/>
</dbReference>
<organism evidence="16 17">
    <name type="scientific">Bifidobacterium adolescentis</name>
    <dbReference type="NCBI Taxonomy" id="1680"/>
    <lineage>
        <taxon>Bacteria</taxon>
        <taxon>Bacillati</taxon>
        <taxon>Actinomycetota</taxon>
        <taxon>Actinomycetes</taxon>
        <taxon>Bifidobacteriales</taxon>
        <taxon>Bifidobacteriaceae</taxon>
        <taxon>Bifidobacterium</taxon>
    </lineage>
</organism>
<dbReference type="Pfam" id="PF00270">
    <property type="entry name" value="DEAD"/>
    <property type="match status" value="1"/>
</dbReference>
<evidence type="ECO:0000256" key="7">
    <source>
        <dbReference type="ARBA" id="ARBA00023125"/>
    </source>
</evidence>
<dbReference type="Pfam" id="PF00271">
    <property type="entry name" value="Helicase_C"/>
    <property type="match status" value="1"/>
</dbReference>
<dbReference type="AlphaFoldDB" id="A0A2R4G3E1"/>
<keyword evidence="7" id="KW-0238">DNA-binding</keyword>
<dbReference type="PROSITE" id="PS51192">
    <property type="entry name" value="HELICASE_ATP_BIND_1"/>
    <property type="match status" value="1"/>
</dbReference>
<dbReference type="Gene3D" id="1.10.10.10">
    <property type="entry name" value="Winged helix-like DNA-binding domain superfamily/Winged helix DNA-binding domain"/>
    <property type="match status" value="1"/>
</dbReference>
<dbReference type="SUPFAM" id="SSF52540">
    <property type="entry name" value="P-loop containing nucleoside triphosphate hydrolases"/>
    <property type="match status" value="1"/>
</dbReference>
<reference evidence="16 17" key="1">
    <citation type="submission" date="2018-03" db="EMBL/GenBank/DDBJ databases">
        <authorList>
            <person name="Keele B.F."/>
        </authorList>
    </citation>
    <scope>NUCLEOTIDE SEQUENCE [LARGE SCALE GENOMIC DNA]</scope>
    <source>
        <strain evidence="16 17">1-11</strain>
    </source>
</reference>
<dbReference type="Pfam" id="PF16124">
    <property type="entry name" value="RecQ_Zn_bind"/>
    <property type="match status" value="1"/>
</dbReference>
<evidence type="ECO:0000256" key="11">
    <source>
        <dbReference type="ARBA" id="ARBA00044535"/>
    </source>
</evidence>
<feature type="domain" description="Helicase C-terminal" evidence="15">
    <location>
        <begin position="244"/>
        <end position="392"/>
    </location>
</feature>
<dbReference type="GO" id="GO:0046872">
    <property type="term" value="F:metal ion binding"/>
    <property type="evidence" value="ECO:0007669"/>
    <property type="project" value="UniProtKB-KW"/>
</dbReference>
<dbReference type="InterPro" id="IPR027417">
    <property type="entry name" value="P-loop_NTPase"/>
</dbReference>
<name>A0A2R4G3E1_BIFAD</name>
<evidence type="ECO:0000256" key="5">
    <source>
        <dbReference type="ARBA" id="ARBA00022806"/>
    </source>
</evidence>
<protein>
    <recommendedName>
        <fullName evidence="11">ATP-dependent DNA helicase RecQ</fullName>
        <ecNumber evidence="10">5.6.2.4</ecNumber>
    </recommendedName>
    <alternativeName>
        <fullName evidence="12">DNA 3'-5' helicase RecQ</fullName>
    </alternativeName>
</protein>
<keyword evidence="8" id="KW-0413">Isomerase</keyword>
<comment type="catalytic activity">
    <reaction evidence="9">
        <text>Couples ATP hydrolysis with the unwinding of duplex DNA by translocating in the 3'-5' direction.</text>
        <dbReference type="EC" id="5.6.2.4"/>
    </reaction>
</comment>
<evidence type="ECO:0000256" key="3">
    <source>
        <dbReference type="ARBA" id="ARBA00022741"/>
    </source>
</evidence>
<dbReference type="InterPro" id="IPR036388">
    <property type="entry name" value="WH-like_DNA-bd_sf"/>
</dbReference>
<evidence type="ECO:0000256" key="6">
    <source>
        <dbReference type="ARBA" id="ARBA00022840"/>
    </source>
</evidence>
<keyword evidence="6" id="KW-0067">ATP-binding</keyword>
<comment type="similarity">
    <text evidence="1">Belongs to the helicase family. RecQ subfamily.</text>
</comment>
<dbReference type="InterPro" id="IPR004589">
    <property type="entry name" value="DNA_helicase_ATP-dep_RecQ"/>
</dbReference>
<evidence type="ECO:0000256" key="13">
    <source>
        <dbReference type="SAM" id="MobiDB-lite"/>
    </source>
</evidence>
<evidence type="ECO:0000313" key="16">
    <source>
        <dbReference type="EMBL" id="AVT45357.1"/>
    </source>
</evidence>
<proteinExistence type="inferred from homology"/>
<dbReference type="GO" id="GO:0043138">
    <property type="term" value="F:3'-5' DNA helicase activity"/>
    <property type="evidence" value="ECO:0007669"/>
    <property type="project" value="UniProtKB-EC"/>
</dbReference>
<dbReference type="CDD" id="cd17920">
    <property type="entry name" value="DEXHc_RecQ"/>
    <property type="match status" value="1"/>
</dbReference>
<dbReference type="GO" id="GO:0006281">
    <property type="term" value="P:DNA repair"/>
    <property type="evidence" value="ECO:0007669"/>
    <property type="project" value="TreeGrafter"/>
</dbReference>
<dbReference type="InterPro" id="IPR032284">
    <property type="entry name" value="RecQ_Zn-bd"/>
</dbReference>
<dbReference type="Proteomes" id="UP000241454">
    <property type="component" value="Chromosome"/>
</dbReference>
<dbReference type="GO" id="GO:0030894">
    <property type="term" value="C:replisome"/>
    <property type="evidence" value="ECO:0007669"/>
    <property type="project" value="TreeGrafter"/>
</dbReference>
<dbReference type="GO" id="GO:0009378">
    <property type="term" value="F:four-way junction helicase activity"/>
    <property type="evidence" value="ECO:0007669"/>
    <property type="project" value="TreeGrafter"/>
</dbReference>
<evidence type="ECO:0000256" key="10">
    <source>
        <dbReference type="ARBA" id="ARBA00034808"/>
    </source>
</evidence>
<evidence type="ECO:0000259" key="15">
    <source>
        <dbReference type="PROSITE" id="PS51194"/>
    </source>
</evidence>
<dbReference type="GO" id="GO:0003677">
    <property type="term" value="F:DNA binding"/>
    <property type="evidence" value="ECO:0007669"/>
    <property type="project" value="UniProtKB-KW"/>
</dbReference>
<dbReference type="PROSITE" id="PS51194">
    <property type="entry name" value="HELICASE_CTER"/>
    <property type="match status" value="1"/>
</dbReference>
<keyword evidence="5 16" id="KW-0347">Helicase</keyword>
<evidence type="ECO:0000256" key="4">
    <source>
        <dbReference type="ARBA" id="ARBA00022801"/>
    </source>
</evidence>
<accession>A0A2R4G3E1</accession>
<dbReference type="InterPro" id="IPR001650">
    <property type="entry name" value="Helicase_C-like"/>
</dbReference>
<dbReference type="SMART" id="SM00490">
    <property type="entry name" value="HELICc"/>
    <property type="match status" value="1"/>
</dbReference>
<dbReference type="EMBL" id="CP028341">
    <property type="protein sequence ID" value="AVT45357.1"/>
    <property type="molecule type" value="Genomic_DNA"/>
</dbReference>
<dbReference type="NCBIfam" id="TIGR00614">
    <property type="entry name" value="recQ_fam"/>
    <property type="match status" value="1"/>
</dbReference>
<dbReference type="EC" id="5.6.2.4" evidence="10"/>
<feature type="region of interest" description="Disordered" evidence="13">
    <location>
        <begin position="449"/>
        <end position="489"/>
    </location>
</feature>
<feature type="domain" description="Helicase ATP-binding" evidence="14">
    <location>
        <begin position="53"/>
        <end position="222"/>
    </location>
</feature>
<dbReference type="GO" id="GO:0006310">
    <property type="term" value="P:DNA recombination"/>
    <property type="evidence" value="ECO:0007669"/>
    <property type="project" value="InterPro"/>
</dbReference>
<dbReference type="GO" id="GO:0005737">
    <property type="term" value="C:cytoplasm"/>
    <property type="evidence" value="ECO:0007669"/>
    <property type="project" value="TreeGrafter"/>
</dbReference>
<dbReference type="Gene3D" id="3.40.50.300">
    <property type="entry name" value="P-loop containing nucleotide triphosphate hydrolases"/>
    <property type="match status" value="2"/>
</dbReference>
<dbReference type="SMART" id="SM00487">
    <property type="entry name" value="DEXDc"/>
    <property type="match status" value="1"/>
</dbReference>
<gene>
    <name evidence="16" type="ORF">C8077_05135</name>
</gene>
<dbReference type="GO" id="GO:0005524">
    <property type="term" value="F:ATP binding"/>
    <property type="evidence" value="ECO:0007669"/>
    <property type="project" value="UniProtKB-KW"/>
</dbReference>
<sequence>MKGKRSMMDVDYLDMRTGQVRRGELRDYSKAALAQLDKVYGYGSFRPGQLEAVNAILNRHDLIAVMPTGSGKSVCYQLPALREGSFTIVVSPLRALMRDQVQALQARGVPAALIDSGVTPKQRQSIYDMAHGGGLRILYVAPERLWTDDFLFFAQSTRIDLMAVDEAHCVLQWGNDFRSSYLHIGEFIAGLPSRPVVAAFTATATRGQVPEIAEKLGLDQPVRIGTGFDRPNIRFDALKLKPSARKRFILDWTDGHEGSGIIYCNTIKDCDSWAERLVKHGVDAAAFYAPLTDKDKARIQDGFLAGSPRVICATTAFGMGVDKPDVRWVVNNGPCESLEAFYQEAGRAGRDGQPARSVVLWTDSDFINWRYRLQGHAGSALEDPELRERAERAALGRLDAMQQYCEADECLRRVLLDYFGEDQDREYCDNCGNCTYAADCDVDPHELRRKGRSTRRRGGTKTGTGRKTVRKSGTDGPEEEPQPYEPHPEDEAIVSFVAGRQKLIGRGFGDRKTIRSLLGGTGEDVGDQGLDQVDGYGELAGMDEQRIKDRIAALVGAGILKRGVYHTLISGKE</sequence>
<evidence type="ECO:0000256" key="1">
    <source>
        <dbReference type="ARBA" id="ARBA00005446"/>
    </source>
</evidence>
<evidence type="ECO:0000313" key="17">
    <source>
        <dbReference type="Proteomes" id="UP000241454"/>
    </source>
</evidence>
<dbReference type="GO" id="GO:0043590">
    <property type="term" value="C:bacterial nucleoid"/>
    <property type="evidence" value="ECO:0007669"/>
    <property type="project" value="TreeGrafter"/>
</dbReference>
<dbReference type="InterPro" id="IPR014001">
    <property type="entry name" value="Helicase_ATP-bd"/>
</dbReference>
<evidence type="ECO:0000256" key="9">
    <source>
        <dbReference type="ARBA" id="ARBA00034617"/>
    </source>
</evidence>
<feature type="compositionally biased region" description="Basic residues" evidence="13">
    <location>
        <begin position="449"/>
        <end position="459"/>
    </location>
</feature>
<keyword evidence="2" id="KW-0479">Metal-binding</keyword>
<dbReference type="InterPro" id="IPR011545">
    <property type="entry name" value="DEAD/DEAH_box_helicase_dom"/>
</dbReference>
<keyword evidence="4" id="KW-0378">Hydrolase</keyword>
<evidence type="ECO:0000256" key="12">
    <source>
        <dbReference type="ARBA" id="ARBA00044550"/>
    </source>
</evidence>
<keyword evidence="3" id="KW-0547">Nucleotide-binding</keyword>
<evidence type="ECO:0000256" key="8">
    <source>
        <dbReference type="ARBA" id="ARBA00023235"/>
    </source>
</evidence>
<evidence type="ECO:0000259" key="14">
    <source>
        <dbReference type="PROSITE" id="PS51192"/>
    </source>
</evidence>
<evidence type="ECO:0000256" key="2">
    <source>
        <dbReference type="ARBA" id="ARBA00022723"/>
    </source>
</evidence>
<dbReference type="GO" id="GO:0016787">
    <property type="term" value="F:hydrolase activity"/>
    <property type="evidence" value="ECO:0007669"/>
    <property type="project" value="UniProtKB-KW"/>
</dbReference>